<proteinExistence type="predicted"/>
<gene>
    <name evidence="2" type="ORF">AZE42_11208</name>
</gene>
<keyword evidence="3" id="KW-1185">Reference proteome</keyword>
<protein>
    <submittedName>
        <fullName evidence="2">Uncharacterized protein</fullName>
    </submittedName>
</protein>
<accession>A0A1J8QV81</accession>
<comment type="caution">
    <text evidence="2">The sequence shown here is derived from an EMBL/GenBank/DDBJ whole genome shotgun (WGS) entry which is preliminary data.</text>
</comment>
<evidence type="ECO:0000313" key="3">
    <source>
        <dbReference type="Proteomes" id="UP000183567"/>
    </source>
</evidence>
<feature type="region of interest" description="Disordered" evidence="1">
    <location>
        <begin position="34"/>
        <end position="70"/>
    </location>
</feature>
<dbReference type="EMBL" id="LVVM01002122">
    <property type="protein sequence ID" value="OJA17289.1"/>
    <property type="molecule type" value="Genomic_DNA"/>
</dbReference>
<organism evidence="2 3">
    <name type="scientific">Rhizopogon vesiculosus</name>
    <dbReference type="NCBI Taxonomy" id="180088"/>
    <lineage>
        <taxon>Eukaryota</taxon>
        <taxon>Fungi</taxon>
        <taxon>Dikarya</taxon>
        <taxon>Basidiomycota</taxon>
        <taxon>Agaricomycotina</taxon>
        <taxon>Agaricomycetes</taxon>
        <taxon>Agaricomycetidae</taxon>
        <taxon>Boletales</taxon>
        <taxon>Suillineae</taxon>
        <taxon>Rhizopogonaceae</taxon>
        <taxon>Rhizopogon</taxon>
    </lineage>
</organism>
<dbReference type="Proteomes" id="UP000183567">
    <property type="component" value="Unassembled WGS sequence"/>
</dbReference>
<name>A0A1J8QV81_9AGAM</name>
<sequence>MFSASFLSLTKHPFQHDGLLILAGRLALDKERFHQQSQNNGESTEVDLDDFDVSPTRPSDSNRSLYCRQF</sequence>
<evidence type="ECO:0000256" key="1">
    <source>
        <dbReference type="SAM" id="MobiDB-lite"/>
    </source>
</evidence>
<reference evidence="2 3" key="1">
    <citation type="submission" date="2016-03" db="EMBL/GenBank/DDBJ databases">
        <title>Comparative genomics of the ectomycorrhizal sister species Rhizopogon vinicolor and Rhizopogon vesiculosus (Basidiomycota: Boletales) reveals a divergence of the mating type B locus.</title>
        <authorList>
            <person name="Mujic A.B."/>
            <person name="Kuo A."/>
            <person name="Tritt A."/>
            <person name="Lipzen A."/>
            <person name="Chen C."/>
            <person name="Johnson J."/>
            <person name="Sharma A."/>
            <person name="Barry K."/>
            <person name="Grigoriev I.V."/>
            <person name="Spatafora J.W."/>
        </authorList>
    </citation>
    <scope>NUCLEOTIDE SEQUENCE [LARGE SCALE GENOMIC DNA]</scope>
    <source>
        <strain evidence="2 3">AM-OR11-056</strain>
    </source>
</reference>
<evidence type="ECO:0000313" key="2">
    <source>
        <dbReference type="EMBL" id="OJA17289.1"/>
    </source>
</evidence>
<dbReference type="AlphaFoldDB" id="A0A1J8QV81"/>